<evidence type="ECO:0008006" key="6">
    <source>
        <dbReference type="Google" id="ProtNLM"/>
    </source>
</evidence>
<feature type="region of interest" description="Disordered" evidence="3">
    <location>
        <begin position="1"/>
        <end position="82"/>
    </location>
</feature>
<sequence>MQDNTFIIQDPSNNNPSPFSTWDINPTAKRGKRGRRRKETADGNAESSPVPKKPGRKQVLTAPISKRQMQNREAQRLFRERKTRQQEDLLNRIRELEKLHQQSQQENCQLKDLAEALKEENKKLQISLKAFKEDCKEDFNNLEFRSLSSPYFGSPNSSPSPSVSLGDMVSSPPFSSRDIMSSPVDMRDARSSSMMSMEEYDRDSSVDLRKLPSMSPMLSLPQTNSGAHEISRIIENPTSGPSEPIPLQIASSGNLQSLDSPSVVPLPTEPIVKQEVPDGSGTCNLQSSMLSLNVNEGNITVEYVDLLVEELHELCKEMKHKAMISSEPFEFEWPCDEIDNRLNEVNHFGQA</sequence>
<evidence type="ECO:0000256" key="1">
    <source>
        <dbReference type="ARBA" id="ARBA00004123"/>
    </source>
</evidence>
<comment type="subcellular location">
    <subcellularLocation>
        <location evidence="1">Nucleus</location>
    </subcellularLocation>
</comment>
<dbReference type="GO" id="GO:0000976">
    <property type="term" value="F:transcription cis-regulatory region binding"/>
    <property type="evidence" value="ECO:0007669"/>
    <property type="project" value="InterPro"/>
</dbReference>
<gene>
    <name evidence="4" type="ORF">K493DRAFT_320288</name>
</gene>
<feature type="compositionally biased region" description="Basic residues" evidence="3">
    <location>
        <begin position="29"/>
        <end position="38"/>
    </location>
</feature>
<dbReference type="AlphaFoldDB" id="A0A1Y1XCU6"/>
<evidence type="ECO:0000313" key="5">
    <source>
        <dbReference type="Proteomes" id="UP000193498"/>
    </source>
</evidence>
<keyword evidence="5" id="KW-1185">Reference proteome</keyword>
<dbReference type="OrthoDB" id="2593073at2759"/>
<protein>
    <recommendedName>
        <fullName evidence="6">BZIP domain-containing protein</fullName>
    </recommendedName>
</protein>
<dbReference type="PANTHER" id="PTHR40621">
    <property type="entry name" value="TRANSCRIPTION FACTOR KAPC-RELATED"/>
    <property type="match status" value="1"/>
</dbReference>
<dbReference type="EMBL" id="MCFE01000646">
    <property type="protein sequence ID" value="ORX83256.1"/>
    <property type="molecule type" value="Genomic_DNA"/>
</dbReference>
<dbReference type="InterPro" id="IPR046347">
    <property type="entry name" value="bZIP_sf"/>
</dbReference>
<evidence type="ECO:0000313" key="4">
    <source>
        <dbReference type="EMBL" id="ORX83256.1"/>
    </source>
</evidence>
<dbReference type="InParanoid" id="A0A1Y1XCU6"/>
<name>A0A1Y1XCU6_9FUNG</name>
<feature type="compositionally biased region" description="Basic and acidic residues" evidence="3">
    <location>
        <begin position="73"/>
        <end position="82"/>
    </location>
</feature>
<evidence type="ECO:0000256" key="3">
    <source>
        <dbReference type="SAM" id="MobiDB-lite"/>
    </source>
</evidence>
<dbReference type="Proteomes" id="UP000193498">
    <property type="component" value="Unassembled WGS sequence"/>
</dbReference>
<dbReference type="GO" id="GO:0001228">
    <property type="term" value="F:DNA-binding transcription activator activity, RNA polymerase II-specific"/>
    <property type="evidence" value="ECO:0007669"/>
    <property type="project" value="TreeGrafter"/>
</dbReference>
<feature type="compositionally biased region" description="Low complexity" evidence="3">
    <location>
        <begin position="146"/>
        <end position="164"/>
    </location>
</feature>
<dbReference type="GO" id="GO:0090575">
    <property type="term" value="C:RNA polymerase II transcription regulator complex"/>
    <property type="evidence" value="ECO:0007669"/>
    <property type="project" value="TreeGrafter"/>
</dbReference>
<dbReference type="STRING" id="1314790.A0A1Y1XCU6"/>
<accession>A0A1Y1XCU6</accession>
<dbReference type="Gene3D" id="1.20.5.170">
    <property type="match status" value="1"/>
</dbReference>
<organism evidence="4 5">
    <name type="scientific">Basidiobolus meristosporus CBS 931.73</name>
    <dbReference type="NCBI Taxonomy" id="1314790"/>
    <lineage>
        <taxon>Eukaryota</taxon>
        <taxon>Fungi</taxon>
        <taxon>Fungi incertae sedis</taxon>
        <taxon>Zoopagomycota</taxon>
        <taxon>Entomophthoromycotina</taxon>
        <taxon>Basidiobolomycetes</taxon>
        <taxon>Basidiobolales</taxon>
        <taxon>Basidiobolaceae</taxon>
        <taxon>Basidiobolus</taxon>
    </lineage>
</organism>
<proteinExistence type="predicted"/>
<dbReference type="CDD" id="cd14688">
    <property type="entry name" value="bZIP_YAP"/>
    <property type="match status" value="1"/>
</dbReference>
<dbReference type="InterPro" id="IPR050936">
    <property type="entry name" value="AP-1-like"/>
</dbReference>
<comment type="caution">
    <text evidence="4">The sequence shown here is derived from an EMBL/GenBank/DDBJ whole genome shotgun (WGS) entry which is preliminary data.</text>
</comment>
<keyword evidence="2" id="KW-0539">Nucleus</keyword>
<reference evidence="4 5" key="1">
    <citation type="submission" date="2016-07" db="EMBL/GenBank/DDBJ databases">
        <title>Pervasive Adenine N6-methylation of Active Genes in Fungi.</title>
        <authorList>
            <consortium name="DOE Joint Genome Institute"/>
            <person name="Mondo S.J."/>
            <person name="Dannebaum R.O."/>
            <person name="Kuo R.C."/>
            <person name="Labutti K."/>
            <person name="Haridas S."/>
            <person name="Kuo A."/>
            <person name="Salamov A."/>
            <person name="Ahrendt S.R."/>
            <person name="Lipzen A."/>
            <person name="Sullivan W."/>
            <person name="Andreopoulos W.B."/>
            <person name="Clum A."/>
            <person name="Lindquist E."/>
            <person name="Daum C."/>
            <person name="Ramamoorthy G.K."/>
            <person name="Gryganskyi A."/>
            <person name="Culley D."/>
            <person name="Magnuson J.K."/>
            <person name="James T.Y."/>
            <person name="O'Malley M.A."/>
            <person name="Stajich J.E."/>
            <person name="Spatafora J.W."/>
            <person name="Visel A."/>
            <person name="Grigoriev I.V."/>
        </authorList>
    </citation>
    <scope>NUCLEOTIDE SEQUENCE [LARGE SCALE GENOMIC DNA]</scope>
    <source>
        <strain evidence="4 5">CBS 931.73</strain>
    </source>
</reference>
<evidence type="ECO:0000256" key="2">
    <source>
        <dbReference type="ARBA" id="ARBA00023242"/>
    </source>
</evidence>
<feature type="region of interest" description="Disordered" evidence="3">
    <location>
        <begin position="146"/>
        <end position="199"/>
    </location>
</feature>
<dbReference type="SUPFAM" id="SSF57959">
    <property type="entry name" value="Leucine zipper domain"/>
    <property type="match status" value="1"/>
</dbReference>
<feature type="compositionally biased region" description="Polar residues" evidence="3">
    <location>
        <begin position="1"/>
        <end position="24"/>
    </location>
</feature>
<dbReference type="PANTHER" id="PTHR40621:SF6">
    <property type="entry name" value="AP-1-LIKE TRANSCRIPTION FACTOR YAP1-RELATED"/>
    <property type="match status" value="1"/>
</dbReference>